<dbReference type="PROSITE" id="PS50206">
    <property type="entry name" value="RHODANESE_3"/>
    <property type="match status" value="1"/>
</dbReference>
<dbReference type="GO" id="GO:0005737">
    <property type="term" value="C:cytoplasm"/>
    <property type="evidence" value="ECO:0007669"/>
    <property type="project" value="InterPro"/>
</dbReference>
<dbReference type="Gene3D" id="1.25.40.20">
    <property type="entry name" value="Ankyrin repeat-containing domain"/>
    <property type="match status" value="1"/>
</dbReference>
<dbReference type="PANTHER" id="PTHR24166">
    <property type="entry name" value="ROLLING PEBBLES, ISOFORM B"/>
    <property type="match status" value="1"/>
</dbReference>
<dbReference type="PROSITE" id="PS50088">
    <property type="entry name" value="ANK_REPEAT"/>
    <property type="match status" value="3"/>
</dbReference>
<keyword evidence="2 3" id="KW-0040">ANK repeat</keyword>
<dbReference type="RefSeq" id="WP_349281188.1">
    <property type="nucleotide sequence ID" value="NZ_CBCSCU010000004.1"/>
</dbReference>
<dbReference type="SUPFAM" id="SSF52821">
    <property type="entry name" value="Rhodanese/Cell cycle control phosphatase"/>
    <property type="match status" value="1"/>
</dbReference>
<dbReference type="GO" id="GO:0004792">
    <property type="term" value="F:thiosulfate-cyanide sulfurtransferase activity"/>
    <property type="evidence" value="ECO:0007669"/>
    <property type="project" value="InterPro"/>
</dbReference>
<dbReference type="InterPro" id="IPR002110">
    <property type="entry name" value="Ankyrin_rpt"/>
</dbReference>
<sequence length="255" mass="27352">MKGQRMFRRLTLAELGAWQGQRPNALLLDARDADSHARNGWPGAVFLGRHNQDQLLLRTERRQPVLIYCYHGNASQTWAQMFADFGFTDVCDLVGGHAAWVTGTATANPSGKTPTPELAAWLAREGFVGPDGRGAHGNTPLMVAAWRGAAGIVEALLAHGVVLDAVNGDGNNALWLACVNGNPDVMKRLVAAGVPINHANSTGATCLMYAASSGKTDVLRTLLLLNADMSLRTQDDFSALDMAANLDCLQLLRKH</sequence>
<feature type="repeat" description="ANK" evidence="3">
    <location>
        <begin position="202"/>
        <end position="234"/>
    </location>
</feature>
<dbReference type="PANTHER" id="PTHR24166:SF48">
    <property type="entry name" value="PROTEIN VAPYRIN"/>
    <property type="match status" value="1"/>
</dbReference>
<dbReference type="Pfam" id="PF00581">
    <property type="entry name" value="Rhodanese"/>
    <property type="match status" value="1"/>
</dbReference>
<dbReference type="Gene3D" id="3.40.250.10">
    <property type="entry name" value="Rhodanese-like domain"/>
    <property type="match status" value="1"/>
</dbReference>
<dbReference type="SMART" id="SM00248">
    <property type="entry name" value="ANK"/>
    <property type="match status" value="3"/>
</dbReference>
<dbReference type="PROSITE" id="PS50297">
    <property type="entry name" value="ANK_REP_REGION"/>
    <property type="match status" value="2"/>
</dbReference>
<evidence type="ECO:0000259" key="4">
    <source>
        <dbReference type="PROSITE" id="PS50206"/>
    </source>
</evidence>
<name>A0AAU7LWG3_9BURK</name>
<evidence type="ECO:0000256" key="1">
    <source>
        <dbReference type="ARBA" id="ARBA00022737"/>
    </source>
</evidence>
<dbReference type="EMBL" id="CP157675">
    <property type="protein sequence ID" value="XBP71840.1"/>
    <property type="molecule type" value="Genomic_DNA"/>
</dbReference>
<dbReference type="AlphaFoldDB" id="A0AAU7LWG3"/>
<keyword evidence="1" id="KW-0677">Repeat</keyword>
<proteinExistence type="predicted"/>
<accession>A0AAU7LWG3</accession>
<feature type="repeat" description="ANK" evidence="3">
    <location>
        <begin position="169"/>
        <end position="201"/>
    </location>
</feature>
<gene>
    <name evidence="5" type="ORF">ABLV49_08620</name>
</gene>
<dbReference type="SMART" id="SM00450">
    <property type="entry name" value="RHOD"/>
    <property type="match status" value="1"/>
</dbReference>
<dbReference type="InterPro" id="IPR050889">
    <property type="entry name" value="Dendritic_Spine_Reg/Scaffold"/>
</dbReference>
<dbReference type="InterPro" id="IPR036873">
    <property type="entry name" value="Rhodanese-like_dom_sf"/>
</dbReference>
<dbReference type="InterPro" id="IPR036770">
    <property type="entry name" value="Ankyrin_rpt-contain_sf"/>
</dbReference>
<dbReference type="InterPro" id="IPR001763">
    <property type="entry name" value="Rhodanese-like_dom"/>
</dbReference>
<organism evidence="5">
    <name type="scientific">Polaromonas hydrogenivorans</name>
    <dbReference type="NCBI Taxonomy" id="335476"/>
    <lineage>
        <taxon>Bacteria</taxon>
        <taxon>Pseudomonadati</taxon>
        <taxon>Pseudomonadota</taxon>
        <taxon>Betaproteobacteria</taxon>
        <taxon>Burkholderiales</taxon>
        <taxon>Comamonadaceae</taxon>
        <taxon>Polaromonas</taxon>
    </lineage>
</organism>
<evidence type="ECO:0000256" key="2">
    <source>
        <dbReference type="ARBA" id="ARBA00023043"/>
    </source>
</evidence>
<evidence type="ECO:0000313" key="5">
    <source>
        <dbReference type="EMBL" id="XBP71840.1"/>
    </source>
</evidence>
<dbReference type="InterPro" id="IPR023695">
    <property type="entry name" value="Thiosulf_sulfurTrfase"/>
</dbReference>
<dbReference type="SUPFAM" id="SSF48403">
    <property type="entry name" value="Ankyrin repeat"/>
    <property type="match status" value="1"/>
</dbReference>
<feature type="domain" description="Rhodanese" evidence="4">
    <location>
        <begin position="21"/>
        <end position="102"/>
    </location>
</feature>
<evidence type="ECO:0000256" key="3">
    <source>
        <dbReference type="PROSITE-ProRule" id="PRU00023"/>
    </source>
</evidence>
<dbReference type="Pfam" id="PF12796">
    <property type="entry name" value="Ank_2"/>
    <property type="match status" value="1"/>
</dbReference>
<dbReference type="CDD" id="cd01444">
    <property type="entry name" value="GlpE_ST"/>
    <property type="match status" value="1"/>
</dbReference>
<reference evidence="5" key="1">
    <citation type="submission" date="2024-05" db="EMBL/GenBank/DDBJ databases">
        <authorList>
            <person name="Bunk B."/>
            <person name="Swiderski J."/>
            <person name="Sproer C."/>
            <person name="Thiel V."/>
        </authorList>
    </citation>
    <scope>NUCLEOTIDE SEQUENCE</scope>
    <source>
        <strain evidence="5">DSM 17735</strain>
    </source>
</reference>
<feature type="repeat" description="ANK" evidence="3">
    <location>
        <begin position="136"/>
        <end position="168"/>
    </location>
</feature>
<protein>
    <submittedName>
        <fullName evidence="5">Ankyrin repeat domain-containing protein</fullName>
    </submittedName>
</protein>